<evidence type="ECO:0000256" key="1">
    <source>
        <dbReference type="SAM" id="MobiDB-lite"/>
    </source>
</evidence>
<dbReference type="AlphaFoldDB" id="F4SCM4"/>
<dbReference type="InParanoid" id="F4SCM4"/>
<dbReference type="HOGENOM" id="CLU_105128_0_0_1"/>
<evidence type="ECO:0000313" key="3">
    <source>
        <dbReference type="Proteomes" id="UP000001072"/>
    </source>
</evidence>
<sequence length="230" mass="25658">MFLAKHLTRAFIFASTSFNQPLPEPKETPVAYPAALGDLAHTDLQEITSVTLPSGQKIESGDFVLLQDSDHIAHVALIWKPNGHSPSTTVLLLDICNRGRIVPFYGMREVIVTEQQVLKQVKHNCHEGHFDVGQSRGMRVTGKDVGTTIPIVTQDDSKSFVLNSAAHYSADLHRQLSRVQVSRVGSEQWHNAIKMGVDTWKSVPVRPRQQRKRKVTKQTIDNSSSDSDEE</sequence>
<name>F4SCM4_MELLP</name>
<dbReference type="KEGG" id="mlr:MELLADRAFT_69884"/>
<feature type="region of interest" description="Disordered" evidence="1">
    <location>
        <begin position="203"/>
        <end position="230"/>
    </location>
</feature>
<dbReference type="VEuPathDB" id="FungiDB:MELLADRAFT_69884"/>
<dbReference type="GeneID" id="18931347"/>
<evidence type="ECO:0000313" key="2">
    <source>
        <dbReference type="EMBL" id="EGF97602.1"/>
    </source>
</evidence>
<dbReference type="RefSeq" id="XP_007419125.1">
    <property type="nucleotide sequence ID" value="XM_007419063.1"/>
</dbReference>
<gene>
    <name evidence="2" type="ORF">MELLADRAFT_69884</name>
</gene>
<accession>F4SCM4</accession>
<feature type="compositionally biased region" description="Polar residues" evidence="1">
    <location>
        <begin position="217"/>
        <end position="230"/>
    </location>
</feature>
<keyword evidence="3" id="KW-1185">Reference proteome</keyword>
<proteinExistence type="predicted"/>
<organism evidence="3">
    <name type="scientific">Melampsora larici-populina (strain 98AG31 / pathotype 3-4-7)</name>
    <name type="common">Poplar leaf rust fungus</name>
    <dbReference type="NCBI Taxonomy" id="747676"/>
    <lineage>
        <taxon>Eukaryota</taxon>
        <taxon>Fungi</taxon>
        <taxon>Dikarya</taxon>
        <taxon>Basidiomycota</taxon>
        <taxon>Pucciniomycotina</taxon>
        <taxon>Pucciniomycetes</taxon>
        <taxon>Pucciniales</taxon>
        <taxon>Melampsoraceae</taxon>
        <taxon>Melampsora</taxon>
    </lineage>
</organism>
<dbReference type="Proteomes" id="UP000001072">
    <property type="component" value="Unassembled WGS sequence"/>
</dbReference>
<dbReference type="EMBL" id="GL883213">
    <property type="protein sequence ID" value="EGF97602.1"/>
    <property type="molecule type" value="Genomic_DNA"/>
</dbReference>
<protein>
    <submittedName>
        <fullName evidence="2">Uncharacterized protein</fullName>
    </submittedName>
</protein>
<reference evidence="3" key="1">
    <citation type="journal article" date="2011" name="Proc. Natl. Acad. Sci. U.S.A.">
        <title>Obligate biotrophy features unraveled by the genomic analysis of rust fungi.</title>
        <authorList>
            <person name="Duplessis S."/>
            <person name="Cuomo C.A."/>
            <person name="Lin Y.-C."/>
            <person name="Aerts A."/>
            <person name="Tisserant E."/>
            <person name="Veneault-Fourrey C."/>
            <person name="Joly D.L."/>
            <person name="Hacquard S."/>
            <person name="Amselem J."/>
            <person name="Cantarel B.L."/>
            <person name="Chiu R."/>
            <person name="Coutinho P.M."/>
            <person name="Feau N."/>
            <person name="Field M."/>
            <person name="Frey P."/>
            <person name="Gelhaye E."/>
            <person name="Goldberg J."/>
            <person name="Grabherr M.G."/>
            <person name="Kodira C.D."/>
            <person name="Kohler A."/>
            <person name="Kuees U."/>
            <person name="Lindquist E.A."/>
            <person name="Lucas S.M."/>
            <person name="Mago R."/>
            <person name="Mauceli E."/>
            <person name="Morin E."/>
            <person name="Murat C."/>
            <person name="Pangilinan J.L."/>
            <person name="Park R."/>
            <person name="Pearson M."/>
            <person name="Quesneville H."/>
            <person name="Rouhier N."/>
            <person name="Sakthikumar S."/>
            <person name="Salamov A.A."/>
            <person name="Schmutz J."/>
            <person name="Selles B."/>
            <person name="Shapiro H."/>
            <person name="Tanguay P."/>
            <person name="Tuskan G.A."/>
            <person name="Henrissat B."/>
            <person name="Van de Peer Y."/>
            <person name="Rouze P."/>
            <person name="Ellis J.G."/>
            <person name="Dodds P.N."/>
            <person name="Schein J.E."/>
            <person name="Zhong S."/>
            <person name="Hamelin R.C."/>
            <person name="Grigoriev I.V."/>
            <person name="Szabo L.J."/>
            <person name="Martin F."/>
        </authorList>
    </citation>
    <scope>NUCLEOTIDE SEQUENCE [LARGE SCALE GENOMIC DNA]</scope>
    <source>
        <strain evidence="3">98AG31 / pathotype 3-4-7</strain>
    </source>
</reference>